<dbReference type="EMBL" id="JAAWWB010000024">
    <property type="protein sequence ID" value="KAG6753339.1"/>
    <property type="molecule type" value="Genomic_DNA"/>
</dbReference>
<keyword evidence="2" id="KW-0732">Signal</keyword>
<reference evidence="3" key="1">
    <citation type="journal article" date="2020" name="bioRxiv">
        <title>Hybrid origin of Populus tomentosa Carr. identified through genome sequencing and phylogenomic analysis.</title>
        <authorList>
            <person name="An X."/>
            <person name="Gao K."/>
            <person name="Chen Z."/>
            <person name="Li J."/>
            <person name="Yang X."/>
            <person name="Yang X."/>
            <person name="Zhou J."/>
            <person name="Guo T."/>
            <person name="Zhao T."/>
            <person name="Huang S."/>
            <person name="Miao D."/>
            <person name="Khan W.U."/>
            <person name="Rao P."/>
            <person name="Ye M."/>
            <person name="Lei B."/>
            <person name="Liao W."/>
            <person name="Wang J."/>
            <person name="Ji L."/>
            <person name="Li Y."/>
            <person name="Guo B."/>
            <person name="Mustafa N.S."/>
            <person name="Li S."/>
            <person name="Yun Q."/>
            <person name="Keller S.R."/>
            <person name="Mao J."/>
            <person name="Zhang R."/>
            <person name="Strauss S.H."/>
        </authorList>
    </citation>
    <scope>NUCLEOTIDE SEQUENCE</scope>
    <source>
        <strain evidence="3">GM15</strain>
        <tissue evidence="3">Leaf</tissue>
    </source>
</reference>
<evidence type="ECO:0000313" key="3">
    <source>
        <dbReference type="EMBL" id="KAG6753339.1"/>
    </source>
</evidence>
<dbReference type="AlphaFoldDB" id="A0A8X8CHA4"/>
<name>A0A8X8CHA4_POPTO</name>
<gene>
    <name evidence="3" type="ORF">POTOM_043399</name>
</gene>
<evidence type="ECO:0000313" key="4">
    <source>
        <dbReference type="Proteomes" id="UP000886885"/>
    </source>
</evidence>
<evidence type="ECO:0000256" key="1">
    <source>
        <dbReference type="SAM" id="MobiDB-lite"/>
    </source>
</evidence>
<organism evidence="3 4">
    <name type="scientific">Populus tomentosa</name>
    <name type="common">Chinese white poplar</name>
    <dbReference type="NCBI Taxonomy" id="118781"/>
    <lineage>
        <taxon>Eukaryota</taxon>
        <taxon>Viridiplantae</taxon>
        <taxon>Streptophyta</taxon>
        <taxon>Embryophyta</taxon>
        <taxon>Tracheophyta</taxon>
        <taxon>Spermatophyta</taxon>
        <taxon>Magnoliopsida</taxon>
        <taxon>eudicotyledons</taxon>
        <taxon>Gunneridae</taxon>
        <taxon>Pentapetalae</taxon>
        <taxon>rosids</taxon>
        <taxon>fabids</taxon>
        <taxon>Malpighiales</taxon>
        <taxon>Salicaceae</taxon>
        <taxon>Saliceae</taxon>
        <taxon>Populus</taxon>
    </lineage>
</organism>
<accession>A0A8X8CHA4</accession>
<comment type="caution">
    <text evidence="3">The sequence shown here is derived from an EMBL/GenBank/DDBJ whole genome shotgun (WGS) entry which is preliminary data.</text>
</comment>
<proteinExistence type="predicted"/>
<feature type="chain" id="PRO_5036458369" evidence="2">
    <location>
        <begin position="23"/>
        <end position="122"/>
    </location>
</feature>
<feature type="compositionally biased region" description="Gly residues" evidence="1">
    <location>
        <begin position="63"/>
        <end position="102"/>
    </location>
</feature>
<sequence length="122" mass="11991">MKPNLSRFTTFLLFLIDGGSFAHNIGDTSNKVVLGDRKFAFSEMSTVPDGQTGPPSRANGSESGSGSGYGYGTGSGGAQGGGYGATSGSGNSTGGGSGGGSDGPSSYGTQSPSDPRQRTNHG</sequence>
<evidence type="ECO:0000256" key="2">
    <source>
        <dbReference type="SAM" id="SignalP"/>
    </source>
</evidence>
<keyword evidence="4" id="KW-1185">Reference proteome</keyword>
<feature type="region of interest" description="Disordered" evidence="1">
    <location>
        <begin position="44"/>
        <end position="122"/>
    </location>
</feature>
<dbReference type="OrthoDB" id="859373at2759"/>
<dbReference type="Proteomes" id="UP000886885">
    <property type="component" value="Chromosome 12D"/>
</dbReference>
<protein>
    <submittedName>
        <fullName evidence="3">Uncharacterized protein</fullName>
    </submittedName>
</protein>
<feature type="signal peptide" evidence="2">
    <location>
        <begin position="1"/>
        <end position="22"/>
    </location>
</feature>